<keyword evidence="2" id="KW-1185">Reference proteome</keyword>
<accession>A0A9X2WFT4</accession>
<dbReference type="AlphaFoldDB" id="A0A9X2WFT4"/>
<gene>
    <name evidence="1" type="ORF">NYR02_10840</name>
</gene>
<dbReference type="EMBL" id="JAOANI010000019">
    <property type="protein sequence ID" value="MCT7359520.1"/>
    <property type="molecule type" value="Genomic_DNA"/>
</dbReference>
<reference evidence="1" key="1">
    <citation type="journal article" date="2022" name="Front. Microbiol.">
        <title>Genome-based taxonomic rearrangement of Oceanobacter-related bacteria including the description of Thalassolituus hydrocarbonoclasticus sp. nov. and Thalassolituus pacificus sp. nov. and emended description of the genus Thalassolituus.</title>
        <authorList>
            <person name="Dong C."/>
            <person name="Wei L."/>
            <person name="Wang J."/>
            <person name="Lai Q."/>
            <person name="Huang Z."/>
            <person name="Shao Z."/>
        </authorList>
    </citation>
    <scope>NUCLEOTIDE SEQUENCE</scope>
    <source>
        <strain evidence="1">59MF3M-4</strain>
    </source>
</reference>
<evidence type="ECO:0000313" key="1">
    <source>
        <dbReference type="EMBL" id="MCT7359520.1"/>
    </source>
</evidence>
<sequence>MDVELVITKILLDRYFSESGVWCLKCRCDDGSLVVFWGEANEPNRNIVALRHQKLPLHIALFSPDECVPSEWEKKEYHLSWSVPASADIYIFNEH</sequence>
<organism evidence="1 2">
    <name type="scientific">Thalassolituus pacificus</name>
    <dbReference type="NCBI Taxonomy" id="2975440"/>
    <lineage>
        <taxon>Bacteria</taxon>
        <taxon>Pseudomonadati</taxon>
        <taxon>Pseudomonadota</taxon>
        <taxon>Gammaproteobacteria</taxon>
        <taxon>Oceanospirillales</taxon>
        <taxon>Oceanospirillaceae</taxon>
        <taxon>Thalassolituus</taxon>
    </lineage>
</organism>
<comment type="caution">
    <text evidence="1">The sequence shown here is derived from an EMBL/GenBank/DDBJ whole genome shotgun (WGS) entry which is preliminary data.</text>
</comment>
<dbReference type="RefSeq" id="WP_260976388.1">
    <property type="nucleotide sequence ID" value="NZ_JAOANI010000019.1"/>
</dbReference>
<proteinExistence type="predicted"/>
<evidence type="ECO:0000313" key="2">
    <source>
        <dbReference type="Proteomes" id="UP001147830"/>
    </source>
</evidence>
<protein>
    <submittedName>
        <fullName evidence="1">Uncharacterized protein</fullName>
    </submittedName>
</protein>
<name>A0A9X2WFT4_9GAMM</name>
<reference evidence="1" key="2">
    <citation type="submission" date="2022-08" db="EMBL/GenBank/DDBJ databases">
        <authorList>
            <person name="Dong C."/>
        </authorList>
    </citation>
    <scope>NUCLEOTIDE SEQUENCE</scope>
    <source>
        <strain evidence="1">59MF3M-4</strain>
    </source>
</reference>
<dbReference type="Proteomes" id="UP001147830">
    <property type="component" value="Unassembled WGS sequence"/>
</dbReference>